<dbReference type="PRINTS" id="PR00080">
    <property type="entry name" value="SDRFAMILY"/>
</dbReference>
<evidence type="ECO:0000259" key="3">
    <source>
        <dbReference type="SMART" id="SM00822"/>
    </source>
</evidence>
<protein>
    <submittedName>
        <fullName evidence="4">Short-subunit dehydrogenase</fullName>
    </submittedName>
</protein>
<dbReference type="PRINTS" id="PR00081">
    <property type="entry name" value="GDHRDH"/>
</dbReference>
<organism evidence="4 5">
    <name type="scientific">Murinocardiopsis flavida</name>
    <dbReference type="NCBI Taxonomy" id="645275"/>
    <lineage>
        <taxon>Bacteria</taxon>
        <taxon>Bacillati</taxon>
        <taxon>Actinomycetota</taxon>
        <taxon>Actinomycetes</taxon>
        <taxon>Streptosporangiales</taxon>
        <taxon>Nocardiopsidaceae</taxon>
        <taxon>Murinocardiopsis</taxon>
    </lineage>
</organism>
<dbReference type="InterPro" id="IPR057326">
    <property type="entry name" value="KR_dom"/>
</dbReference>
<dbReference type="PROSITE" id="PS00061">
    <property type="entry name" value="ADH_SHORT"/>
    <property type="match status" value="1"/>
</dbReference>
<evidence type="ECO:0000256" key="2">
    <source>
        <dbReference type="ARBA" id="ARBA00023002"/>
    </source>
</evidence>
<dbReference type="Gene3D" id="3.40.50.720">
    <property type="entry name" value="NAD(P)-binding Rossmann-like Domain"/>
    <property type="match status" value="1"/>
</dbReference>
<name>A0A2P8DST7_9ACTN</name>
<dbReference type="AlphaFoldDB" id="A0A2P8DST7"/>
<comment type="caution">
    <text evidence="4">The sequence shown here is derived from an EMBL/GenBank/DDBJ whole genome shotgun (WGS) entry which is preliminary data.</text>
</comment>
<sequence>MGTSTPLAVVSGGAGGIGGAVCAALSRDGHRVVALGRDPSRLARLARPVEGRVCDVTDEAAVAAAVAEIAAHEPISVLVNSAGTAESAPLHRTTLEAWNTHFAVNATSAFLLTRAVLPAMRERDHGRVVFIASTAAHAGTPYTAAYTASKHAMLGLARTVAAEVAGTGVTSNAVCPAFVRSPMTERSVRRIAERTGRGPEDAERALAEAAPLGRLVAPDEVAAAVSYLASGAAACVNGQSLVLDGGGIQQ</sequence>
<dbReference type="GO" id="GO:0016491">
    <property type="term" value="F:oxidoreductase activity"/>
    <property type="evidence" value="ECO:0007669"/>
    <property type="project" value="UniProtKB-KW"/>
</dbReference>
<feature type="domain" description="Ketoreductase" evidence="3">
    <location>
        <begin position="6"/>
        <end position="175"/>
    </location>
</feature>
<accession>A0A2P8DST7</accession>
<evidence type="ECO:0000313" key="5">
    <source>
        <dbReference type="Proteomes" id="UP000240542"/>
    </source>
</evidence>
<evidence type="ECO:0000313" key="4">
    <source>
        <dbReference type="EMBL" id="PSL00280.1"/>
    </source>
</evidence>
<dbReference type="CDD" id="cd05233">
    <property type="entry name" value="SDR_c"/>
    <property type="match status" value="1"/>
</dbReference>
<dbReference type="OrthoDB" id="9804774at2"/>
<dbReference type="Proteomes" id="UP000240542">
    <property type="component" value="Unassembled WGS sequence"/>
</dbReference>
<dbReference type="RefSeq" id="WP_106581611.1">
    <property type="nucleotide sequence ID" value="NZ_PYGA01000002.1"/>
</dbReference>
<gene>
    <name evidence="4" type="ORF">CLV63_102407</name>
</gene>
<keyword evidence="2" id="KW-0560">Oxidoreductase</keyword>
<dbReference type="EMBL" id="PYGA01000002">
    <property type="protein sequence ID" value="PSL00280.1"/>
    <property type="molecule type" value="Genomic_DNA"/>
</dbReference>
<dbReference type="SUPFAM" id="SSF51735">
    <property type="entry name" value="NAD(P)-binding Rossmann-fold domains"/>
    <property type="match status" value="1"/>
</dbReference>
<dbReference type="GO" id="GO:0032787">
    <property type="term" value="P:monocarboxylic acid metabolic process"/>
    <property type="evidence" value="ECO:0007669"/>
    <property type="project" value="UniProtKB-ARBA"/>
</dbReference>
<dbReference type="InterPro" id="IPR020904">
    <property type="entry name" value="Sc_DH/Rdtase_CS"/>
</dbReference>
<dbReference type="SMART" id="SM00822">
    <property type="entry name" value="PKS_KR"/>
    <property type="match status" value="1"/>
</dbReference>
<comment type="similarity">
    <text evidence="1">Belongs to the short-chain dehydrogenases/reductases (SDR) family.</text>
</comment>
<dbReference type="PANTHER" id="PTHR42879:SF2">
    <property type="entry name" value="3-OXOACYL-[ACYL-CARRIER-PROTEIN] REDUCTASE FABG"/>
    <property type="match status" value="1"/>
</dbReference>
<dbReference type="PANTHER" id="PTHR42879">
    <property type="entry name" value="3-OXOACYL-(ACYL-CARRIER-PROTEIN) REDUCTASE"/>
    <property type="match status" value="1"/>
</dbReference>
<dbReference type="InterPro" id="IPR036291">
    <property type="entry name" value="NAD(P)-bd_dom_sf"/>
</dbReference>
<dbReference type="Pfam" id="PF13561">
    <property type="entry name" value="adh_short_C2"/>
    <property type="match status" value="1"/>
</dbReference>
<proteinExistence type="inferred from homology"/>
<dbReference type="FunFam" id="3.40.50.720:FF:000084">
    <property type="entry name" value="Short-chain dehydrogenase reductase"/>
    <property type="match status" value="1"/>
</dbReference>
<evidence type="ECO:0000256" key="1">
    <source>
        <dbReference type="ARBA" id="ARBA00006484"/>
    </source>
</evidence>
<dbReference type="InterPro" id="IPR002347">
    <property type="entry name" value="SDR_fam"/>
</dbReference>
<reference evidence="4 5" key="1">
    <citation type="submission" date="2018-03" db="EMBL/GenBank/DDBJ databases">
        <title>Genomic Encyclopedia of Archaeal and Bacterial Type Strains, Phase II (KMG-II): from individual species to whole genera.</title>
        <authorList>
            <person name="Goeker M."/>
        </authorList>
    </citation>
    <scope>NUCLEOTIDE SEQUENCE [LARGE SCALE GENOMIC DNA]</scope>
    <source>
        <strain evidence="4 5">DSM 45312</strain>
    </source>
</reference>
<dbReference type="InterPro" id="IPR050259">
    <property type="entry name" value="SDR"/>
</dbReference>
<keyword evidence="5" id="KW-1185">Reference proteome</keyword>